<evidence type="ECO:0000256" key="1">
    <source>
        <dbReference type="ARBA" id="ARBA00007118"/>
    </source>
</evidence>
<dbReference type="Gene3D" id="3.40.109.10">
    <property type="entry name" value="NADH Oxidase"/>
    <property type="match status" value="1"/>
</dbReference>
<dbReference type="AlphaFoldDB" id="A0A6C7E6C1"/>
<dbReference type="GO" id="GO:0016491">
    <property type="term" value="F:oxidoreductase activity"/>
    <property type="evidence" value="ECO:0007669"/>
    <property type="project" value="UniProtKB-KW"/>
</dbReference>
<comment type="similarity">
    <text evidence="1">Belongs to the nitroreductase family.</text>
</comment>
<keyword evidence="2" id="KW-0560">Oxidoreductase</keyword>
<dbReference type="EMBL" id="AP012057">
    <property type="protein sequence ID" value="BAN01652.1"/>
    <property type="molecule type" value="Genomic_DNA"/>
</dbReference>
<dbReference type="SUPFAM" id="SSF55469">
    <property type="entry name" value="FMN-dependent nitroreductase-like"/>
    <property type="match status" value="1"/>
</dbReference>
<dbReference type="PANTHER" id="PTHR43673">
    <property type="entry name" value="NAD(P)H NITROREDUCTASE YDGI-RELATED"/>
    <property type="match status" value="1"/>
</dbReference>
<dbReference type="RefSeq" id="WP_015440899.1">
    <property type="nucleotide sequence ID" value="NC_020520.1"/>
</dbReference>
<dbReference type="CDD" id="cd02062">
    <property type="entry name" value="Nitro_FMN_reductase"/>
    <property type="match status" value="1"/>
</dbReference>
<organism evidence="4 5">
    <name type="scientific">Ilumatobacter coccineus (strain NBRC 103263 / KCTC 29153 / YM16-304)</name>
    <dbReference type="NCBI Taxonomy" id="1313172"/>
    <lineage>
        <taxon>Bacteria</taxon>
        <taxon>Bacillati</taxon>
        <taxon>Actinomycetota</taxon>
        <taxon>Acidimicrobiia</taxon>
        <taxon>Acidimicrobiales</taxon>
        <taxon>Ilumatobacteraceae</taxon>
        <taxon>Ilumatobacter</taxon>
    </lineage>
</organism>
<gene>
    <name evidence="4" type="ORF">YM304_13380</name>
</gene>
<dbReference type="Pfam" id="PF00881">
    <property type="entry name" value="Nitroreductase"/>
    <property type="match status" value="1"/>
</dbReference>
<dbReference type="KEGG" id="aym:YM304_13380"/>
<name>A0A6C7E6C1_ILUCY</name>
<evidence type="ECO:0000313" key="4">
    <source>
        <dbReference type="EMBL" id="BAN01652.1"/>
    </source>
</evidence>
<evidence type="ECO:0000259" key="3">
    <source>
        <dbReference type="Pfam" id="PF00881"/>
    </source>
</evidence>
<proteinExistence type="inferred from homology"/>
<accession>A0A6C7E6C1</accession>
<feature type="domain" description="Nitroreductase" evidence="3">
    <location>
        <begin position="9"/>
        <end position="141"/>
    </location>
</feature>
<dbReference type="PANTHER" id="PTHR43673:SF10">
    <property type="entry name" value="NADH DEHYDROGENASE_NAD(P)H NITROREDUCTASE XCC3605-RELATED"/>
    <property type="match status" value="1"/>
</dbReference>
<keyword evidence="5" id="KW-1185">Reference proteome</keyword>
<dbReference type="InterPro" id="IPR029479">
    <property type="entry name" value="Nitroreductase"/>
</dbReference>
<protein>
    <recommendedName>
        <fullName evidence="3">Nitroreductase domain-containing protein</fullName>
    </recommendedName>
</protein>
<evidence type="ECO:0000256" key="2">
    <source>
        <dbReference type="ARBA" id="ARBA00023002"/>
    </source>
</evidence>
<dbReference type="OrthoDB" id="9802510at2"/>
<evidence type="ECO:0000313" key="5">
    <source>
        <dbReference type="Proteomes" id="UP000011863"/>
    </source>
</evidence>
<reference evidence="4 5" key="1">
    <citation type="journal article" date="2013" name="Int. J. Syst. Evol. Microbiol.">
        <title>Ilumatobacter nonamiense sp. nov. and Ilumatobacter coccineum sp. nov., isolated from seashore sand.</title>
        <authorList>
            <person name="Matsumoto A."/>
            <person name="Kasai H."/>
            <person name="Matsuo Y."/>
            <person name="Shizuri Y."/>
            <person name="Ichikawa N."/>
            <person name="Fujita N."/>
            <person name="Omura S."/>
            <person name="Takahashi Y."/>
        </authorList>
    </citation>
    <scope>NUCLEOTIDE SEQUENCE [LARGE SCALE GENOMIC DNA]</scope>
    <source>
        <strain evidence="5">NBRC 103263 / KCTC 29153 / YM16-304</strain>
    </source>
</reference>
<sequence length="168" mass="17863">MSDLRLQATRTFSAESPSRSLVAELLDEARWCGSARNRQPWQLFVVTAPDMRSALASHAPYGAHLANAPVVVVVGLDHHRGGADTELDGGRLVQTLLRSCADRGLGSCPVTFFPATAEQAVQRIVGAPDTVSTRTAVAIGWPGDPPPGVPAIPVGRRPPEQVIRWLSG</sequence>
<dbReference type="Proteomes" id="UP000011863">
    <property type="component" value="Chromosome"/>
</dbReference>
<dbReference type="InterPro" id="IPR000415">
    <property type="entry name" value="Nitroreductase-like"/>
</dbReference>